<evidence type="ECO:0000313" key="6">
    <source>
        <dbReference type="EMBL" id="MBW0144529.1"/>
    </source>
</evidence>
<dbReference type="PANTHER" id="PTHR13887:SF14">
    <property type="entry name" value="DISULFIDE BOND FORMATION PROTEIN D"/>
    <property type="match status" value="1"/>
</dbReference>
<comment type="caution">
    <text evidence="6">The sequence shown here is derived from an EMBL/GenBank/DDBJ whole genome shotgun (WGS) entry which is preliminary data.</text>
</comment>
<name>A0ABS6V4Q9_9SPHN</name>
<evidence type="ECO:0000256" key="4">
    <source>
        <dbReference type="ARBA" id="ARBA00023284"/>
    </source>
</evidence>
<dbReference type="PANTHER" id="PTHR13887">
    <property type="entry name" value="GLUTATHIONE S-TRANSFERASE KAPPA"/>
    <property type="match status" value="1"/>
</dbReference>
<evidence type="ECO:0000256" key="2">
    <source>
        <dbReference type="ARBA" id="ARBA00023002"/>
    </source>
</evidence>
<dbReference type="EMBL" id="JAHVAH010000001">
    <property type="protein sequence ID" value="MBW0144529.1"/>
    <property type="molecule type" value="Genomic_DNA"/>
</dbReference>
<accession>A0ABS6V4Q9</accession>
<keyword evidence="3" id="KW-1015">Disulfide bond</keyword>
<sequence>MSNKVLLAGLGGGLVGALATATVLLAAGPGLIGERLVRDAMTNHPDILVDAAASLEAQRFAPMLEANRSLIEEPFHSSWAGAENPEVTLVEYYDYACGFCRQAKPDLERLLAEDPTLRVVYRELPVLGPASVAAARASLAASKAGKFAEFHESLWASGGISEESLNAALDAAGITVEALDDPAINAEIDRNLEIAGLLGATGTPLFVIGDQVINSADGYAAYKDAIERARKKAQDA</sequence>
<keyword evidence="7" id="KW-1185">Reference proteome</keyword>
<evidence type="ECO:0000256" key="3">
    <source>
        <dbReference type="ARBA" id="ARBA00023157"/>
    </source>
</evidence>
<dbReference type="InterPro" id="IPR013766">
    <property type="entry name" value="Thioredoxin_domain"/>
</dbReference>
<gene>
    <name evidence="6" type="ORF">KTQ36_04370</name>
</gene>
<dbReference type="InterPro" id="IPR001853">
    <property type="entry name" value="DSBA-like_thioredoxin_dom"/>
</dbReference>
<keyword evidence="2" id="KW-0560">Oxidoreductase</keyword>
<dbReference type="PROSITE" id="PS51352">
    <property type="entry name" value="THIOREDOXIN_2"/>
    <property type="match status" value="1"/>
</dbReference>
<keyword evidence="1" id="KW-0732">Signal</keyword>
<reference evidence="6 7" key="1">
    <citation type="submission" date="2021-07" db="EMBL/GenBank/DDBJ databases">
        <title>The draft genome sequence of Sphingomicrobium sp. B8.</title>
        <authorList>
            <person name="Mu L."/>
        </authorList>
    </citation>
    <scope>NUCLEOTIDE SEQUENCE [LARGE SCALE GENOMIC DNA]</scope>
    <source>
        <strain evidence="6 7">B8</strain>
    </source>
</reference>
<evidence type="ECO:0000313" key="7">
    <source>
        <dbReference type="Proteomes" id="UP000698028"/>
    </source>
</evidence>
<organism evidence="6 7">
    <name type="scientific">Sphingomicrobium clamense</name>
    <dbReference type="NCBI Taxonomy" id="2851013"/>
    <lineage>
        <taxon>Bacteria</taxon>
        <taxon>Pseudomonadati</taxon>
        <taxon>Pseudomonadota</taxon>
        <taxon>Alphaproteobacteria</taxon>
        <taxon>Sphingomonadales</taxon>
        <taxon>Sphingomonadaceae</taxon>
        <taxon>Sphingomicrobium</taxon>
    </lineage>
</organism>
<feature type="domain" description="Thioredoxin" evidence="5">
    <location>
        <begin position="55"/>
        <end position="231"/>
    </location>
</feature>
<proteinExistence type="predicted"/>
<keyword evidence="4" id="KW-0676">Redox-active center</keyword>
<protein>
    <submittedName>
        <fullName evidence="6">DsbA family protein</fullName>
    </submittedName>
</protein>
<dbReference type="RefSeq" id="WP_218632515.1">
    <property type="nucleotide sequence ID" value="NZ_JAHVAH010000001.1"/>
</dbReference>
<evidence type="ECO:0000256" key="1">
    <source>
        <dbReference type="ARBA" id="ARBA00022729"/>
    </source>
</evidence>
<dbReference type="Pfam" id="PF01323">
    <property type="entry name" value="DSBA"/>
    <property type="match status" value="1"/>
</dbReference>
<dbReference type="CDD" id="cd03023">
    <property type="entry name" value="DsbA_Com1_like"/>
    <property type="match status" value="1"/>
</dbReference>
<evidence type="ECO:0000259" key="5">
    <source>
        <dbReference type="PROSITE" id="PS51352"/>
    </source>
</evidence>
<dbReference type="Proteomes" id="UP000698028">
    <property type="component" value="Unassembled WGS sequence"/>
</dbReference>